<evidence type="ECO:0000256" key="5">
    <source>
        <dbReference type="ARBA" id="ARBA00022827"/>
    </source>
</evidence>
<evidence type="ECO:0000256" key="2">
    <source>
        <dbReference type="ARBA" id="ARBA00004777"/>
    </source>
</evidence>
<organism evidence="10 11">
    <name type="scientific">Hyphococcus aureus</name>
    <dbReference type="NCBI Taxonomy" id="2666033"/>
    <lineage>
        <taxon>Bacteria</taxon>
        <taxon>Pseudomonadati</taxon>
        <taxon>Pseudomonadota</taxon>
        <taxon>Alphaproteobacteria</taxon>
        <taxon>Parvularculales</taxon>
        <taxon>Parvularculaceae</taxon>
        <taxon>Hyphococcus</taxon>
    </lineage>
</organism>
<keyword evidence="6 9" id="KW-0560">Oxidoreductase</keyword>
<evidence type="ECO:0000313" key="10">
    <source>
        <dbReference type="EMBL" id="MFC6036214.1"/>
    </source>
</evidence>
<dbReference type="Pfam" id="PF02219">
    <property type="entry name" value="MTHFR"/>
    <property type="match status" value="1"/>
</dbReference>
<comment type="similarity">
    <text evidence="3 9">Belongs to the methylenetetrahydrofolate reductase family.</text>
</comment>
<evidence type="ECO:0000256" key="4">
    <source>
        <dbReference type="ARBA" id="ARBA00022630"/>
    </source>
</evidence>
<comment type="cofactor">
    <cofactor evidence="1 9">
        <name>FAD</name>
        <dbReference type="ChEBI" id="CHEBI:57692"/>
    </cofactor>
</comment>
<evidence type="ECO:0000313" key="11">
    <source>
        <dbReference type="Proteomes" id="UP001596116"/>
    </source>
</evidence>
<dbReference type="Proteomes" id="UP001596116">
    <property type="component" value="Unassembled WGS sequence"/>
</dbReference>
<comment type="pathway">
    <text evidence="7">Amino-acid biosynthesis; L-methionine biosynthesis via de novo pathway.</text>
</comment>
<evidence type="ECO:0000256" key="3">
    <source>
        <dbReference type="ARBA" id="ARBA00006743"/>
    </source>
</evidence>
<dbReference type="CDD" id="cd00537">
    <property type="entry name" value="MTHFR"/>
    <property type="match status" value="1"/>
</dbReference>
<protein>
    <recommendedName>
        <fullName evidence="9">Methylenetetrahydrofolate reductase</fullName>
    </recommendedName>
</protein>
<dbReference type="PANTHER" id="PTHR45754:SF3">
    <property type="entry name" value="METHYLENETETRAHYDROFOLATE REDUCTASE (NADPH)"/>
    <property type="match status" value="1"/>
</dbReference>
<dbReference type="PANTHER" id="PTHR45754">
    <property type="entry name" value="METHYLENETETRAHYDROFOLATE REDUCTASE"/>
    <property type="match status" value="1"/>
</dbReference>
<comment type="caution">
    <text evidence="10">The sequence shown here is derived from an EMBL/GenBank/DDBJ whole genome shotgun (WGS) entry which is preliminary data.</text>
</comment>
<reference evidence="10 11" key="1">
    <citation type="submission" date="2024-09" db="EMBL/GenBank/DDBJ databases">
        <authorList>
            <person name="Zhang Z.-H."/>
        </authorList>
    </citation>
    <scope>NUCLEOTIDE SEQUENCE [LARGE SCALE GENOMIC DNA]</scope>
    <source>
        <strain evidence="10 11">HHTR114</strain>
    </source>
</reference>
<evidence type="ECO:0000256" key="6">
    <source>
        <dbReference type="ARBA" id="ARBA00023002"/>
    </source>
</evidence>
<name>A0ABW1KXG1_9PROT</name>
<dbReference type="Gene3D" id="3.20.20.220">
    <property type="match status" value="1"/>
</dbReference>
<comment type="catalytic activity">
    <reaction evidence="8">
        <text>(6S)-5-methyl-5,6,7,8-tetrahydrofolate + NAD(+) = (6R)-5,10-methylene-5,6,7,8-tetrahydrofolate + NADH + H(+)</text>
        <dbReference type="Rhea" id="RHEA:19821"/>
        <dbReference type="ChEBI" id="CHEBI:15378"/>
        <dbReference type="ChEBI" id="CHEBI:15636"/>
        <dbReference type="ChEBI" id="CHEBI:18608"/>
        <dbReference type="ChEBI" id="CHEBI:57540"/>
        <dbReference type="ChEBI" id="CHEBI:57945"/>
        <dbReference type="EC" id="1.5.1.54"/>
    </reaction>
    <physiologicalReaction direction="right-to-left" evidence="8">
        <dbReference type="Rhea" id="RHEA:19823"/>
    </physiologicalReaction>
</comment>
<keyword evidence="11" id="KW-1185">Reference proteome</keyword>
<dbReference type="InterPro" id="IPR029041">
    <property type="entry name" value="FAD-linked_oxidoreductase-like"/>
</dbReference>
<evidence type="ECO:0000256" key="7">
    <source>
        <dbReference type="ARBA" id="ARBA00034478"/>
    </source>
</evidence>
<dbReference type="RefSeq" id="WP_379882556.1">
    <property type="nucleotide sequence ID" value="NZ_JBHPON010000002.1"/>
</dbReference>
<evidence type="ECO:0000256" key="1">
    <source>
        <dbReference type="ARBA" id="ARBA00001974"/>
    </source>
</evidence>
<dbReference type="InterPro" id="IPR003171">
    <property type="entry name" value="Mehydrof_redctse-like"/>
</dbReference>
<evidence type="ECO:0000256" key="9">
    <source>
        <dbReference type="RuleBase" id="RU003862"/>
    </source>
</evidence>
<keyword evidence="5 9" id="KW-0274">FAD</keyword>
<dbReference type="EMBL" id="JBHPON010000002">
    <property type="protein sequence ID" value="MFC6036214.1"/>
    <property type="molecule type" value="Genomic_DNA"/>
</dbReference>
<proteinExistence type="inferred from homology"/>
<evidence type="ECO:0000256" key="8">
    <source>
        <dbReference type="ARBA" id="ARBA00048628"/>
    </source>
</evidence>
<dbReference type="SUPFAM" id="SSF51730">
    <property type="entry name" value="FAD-linked oxidoreductase"/>
    <property type="match status" value="1"/>
</dbReference>
<sequence>MNQPEISFELFPPKRPEGAPKILDVARELAALEPGFISVTYGAGGSSRERTLGVAAALAGEAPTAGHITCVCASRAEIDQVLKEYWSSGVHRIVALRGDPVEGIGARYEPHENGYAYAADLVAGAKRVADFDISVGCYPETHPEARGLLDELENLKRKFDAGADRALTQFFFEPDVFLRYRDAAADFGISKPITPGIMLQSNFNGLQKIARLCGAFTPLKVMQAYEACGDNAEARDRATVEIATSICARLASEGVEAFHFYVMNRAPLAIEVCRNLGVGKDRRAA</sequence>
<comment type="pathway">
    <text evidence="2 9">One-carbon metabolism; tetrahydrofolate interconversion.</text>
</comment>
<keyword evidence="4 9" id="KW-0285">Flavoprotein</keyword>
<gene>
    <name evidence="10" type="ORF">ACFMB1_11720</name>
</gene>
<accession>A0ABW1KXG1</accession>